<dbReference type="GO" id="GO:0016787">
    <property type="term" value="F:hydrolase activity"/>
    <property type="evidence" value="ECO:0007669"/>
    <property type="project" value="UniProtKB-KW"/>
</dbReference>
<keyword evidence="1" id="KW-0472">Membrane</keyword>
<name>A0A2P2KZ31_RHIMU</name>
<sequence>MSNFALNLFLSVASGYSLPNMAGNVTITIILFVTSCWILAHWGRIEEMRADGDAFFLFFSILEKNDFDFGVCYTPPCVTVALSRERIVKIAIVYLSI</sequence>
<evidence type="ECO:0000256" key="1">
    <source>
        <dbReference type="SAM" id="Phobius"/>
    </source>
</evidence>
<dbReference type="AlphaFoldDB" id="A0A2P2KZ31"/>
<feature type="transmembrane region" description="Helical" evidence="1">
    <location>
        <begin position="25"/>
        <end position="42"/>
    </location>
</feature>
<reference evidence="3" key="1">
    <citation type="submission" date="2018-02" db="EMBL/GenBank/DDBJ databases">
        <title>Rhizophora mucronata_Transcriptome.</title>
        <authorList>
            <person name="Meera S.P."/>
            <person name="Sreeshan A."/>
            <person name="Augustine A."/>
        </authorList>
    </citation>
    <scope>NUCLEOTIDE SEQUENCE</scope>
    <source>
        <tissue evidence="3">Leaf</tissue>
    </source>
</reference>
<feature type="chain" id="PRO_5015085047" evidence="2">
    <location>
        <begin position="16"/>
        <end position="97"/>
    </location>
</feature>
<evidence type="ECO:0000256" key="2">
    <source>
        <dbReference type="SAM" id="SignalP"/>
    </source>
</evidence>
<proteinExistence type="predicted"/>
<dbReference type="EMBL" id="GGEC01030474">
    <property type="protein sequence ID" value="MBX10958.1"/>
    <property type="molecule type" value="Transcribed_RNA"/>
</dbReference>
<keyword evidence="2" id="KW-0732">Signal</keyword>
<evidence type="ECO:0000313" key="3">
    <source>
        <dbReference type="EMBL" id="MBX10966.1"/>
    </source>
</evidence>
<accession>A0A2P2KZ31</accession>
<dbReference type="EMBL" id="GGEC01030477">
    <property type="protein sequence ID" value="MBX10961.1"/>
    <property type="molecule type" value="Transcribed_RNA"/>
</dbReference>
<keyword evidence="3" id="KW-0378">Hydrolase</keyword>
<feature type="signal peptide" evidence="2">
    <location>
        <begin position="1"/>
        <end position="15"/>
    </location>
</feature>
<dbReference type="EMBL" id="GGEC01030482">
    <property type="protein sequence ID" value="MBX10966.1"/>
    <property type="molecule type" value="Transcribed_RNA"/>
</dbReference>
<keyword evidence="1" id="KW-0812">Transmembrane</keyword>
<organism evidence="3">
    <name type="scientific">Rhizophora mucronata</name>
    <name type="common">Asiatic mangrove</name>
    <dbReference type="NCBI Taxonomy" id="61149"/>
    <lineage>
        <taxon>Eukaryota</taxon>
        <taxon>Viridiplantae</taxon>
        <taxon>Streptophyta</taxon>
        <taxon>Embryophyta</taxon>
        <taxon>Tracheophyta</taxon>
        <taxon>Spermatophyta</taxon>
        <taxon>Magnoliopsida</taxon>
        <taxon>eudicotyledons</taxon>
        <taxon>Gunneridae</taxon>
        <taxon>Pentapetalae</taxon>
        <taxon>rosids</taxon>
        <taxon>fabids</taxon>
        <taxon>Malpighiales</taxon>
        <taxon>Rhizophoraceae</taxon>
        <taxon>Rhizophora</taxon>
    </lineage>
</organism>
<protein>
    <submittedName>
        <fullName evidence="3">Haloacid dehalogenase-like hydrolase family protein</fullName>
    </submittedName>
</protein>
<keyword evidence="1" id="KW-1133">Transmembrane helix</keyword>